<organism evidence="1">
    <name type="scientific">termite gut metagenome</name>
    <dbReference type="NCBI Taxonomy" id="433724"/>
    <lineage>
        <taxon>unclassified sequences</taxon>
        <taxon>metagenomes</taxon>
        <taxon>organismal metagenomes</taxon>
    </lineage>
</organism>
<accession>A0A5J4PTJ2</accession>
<dbReference type="EMBL" id="SNRY01006646">
    <property type="protein sequence ID" value="KAA6312131.1"/>
    <property type="molecule type" value="Genomic_DNA"/>
</dbReference>
<name>A0A5J4PTJ2_9ZZZZ</name>
<reference evidence="1" key="1">
    <citation type="submission" date="2019-03" db="EMBL/GenBank/DDBJ databases">
        <title>Single cell metagenomics reveals metabolic interactions within the superorganism composed of flagellate Streblomastix strix and complex community of Bacteroidetes bacteria on its surface.</title>
        <authorList>
            <person name="Treitli S.C."/>
            <person name="Kolisko M."/>
            <person name="Husnik F."/>
            <person name="Keeling P."/>
            <person name="Hampl V."/>
        </authorList>
    </citation>
    <scope>NUCLEOTIDE SEQUENCE</scope>
    <source>
        <strain evidence="1">STM</strain>
    </source>
</reference>
<evidence type="ECO:0008006" key="2">
    <source>
        <dbReference type="Google" id="ProtNLM"/>
    </source>
</evidence>
<sequence length="49" mass="5614">FIENSGLDDTYFSRIVRAVQEVTPTEICDLACRYLCKENIKELVVGKFS</sequence>
<gene>
    <name evidence="1" type="ORF">EZS27_036882</name>
</gene>
<dbReference type="SUPFAM" id="SSF63411">
    <property type="entry name" value="LuxS/MPP-like metallohydrolase"/>
    <property type="match status" value="1"/>
</dbReference>
<dbReference type="AlphaFoldDB" id="A0A5J4PTJ2"/>
<dbReference type="InterPro" id="IPR011249">
    <property type="entry name" value="Metalloenz_LuxS/M16"/>
</dbReference>
<evidence type="ECO:0000313" key="1">
    <source>
        <dbReference type="EMBL" id="KAA6312131.1"/>
    </source>
</evidence>
<feature type="non-terminal residue" evidence="1">
    <location>
        <position position="1"/>
    </location>
</feature>
<proteinExistence type="predicted"/>
<dbReference type="GO" id="GO:0046872">
    <property type="term" value="F:metal ion binding"/>
    <property type="evidence" value="ECO:0007669"/>
    <property type="project" value="InterPro"/>
</dbReference>
<protein>
    <recommendedName>
        <fullName evidence="2">Zinc protease</fullName>
    </recommendedName>
</protein>
<comment type="caution">
    <text evidence="1">The sequence shown here is derived from an EMBL/GenBank/DDBJ whole genome shotgun (WGS) entry which is preliminary data.</text>
</comment>